<gene>
    <name evidence="2" type="ORF">PXEA_LOCUS37602</name>
</gene>
<organism evidence="2 3">
    <name type="scientific">Protopolystoma xenopodis</name>
    <dbReference type="NCBI Taxonomy" id="117903"/>
    <lineage>
        <taxon>Eukaryota</taxon>
        <taxon>Metazoa</taxon>
        <taxon>Spiralia</taxon>
        <taxon>Lophotrochozoa</taxon>
        <taxon>Platyhelminthes</taxon>
        <taxon>Monogenea</taxon>
        <taxon>Polyopisthocotylea</taxon>
        <taxon>Polystomatidea</taxon>
        <taxon>Polystomatidae</taxon>
        <taxon>Protopolystoma</taxon>
    </lineage>
</organism>
<comment type="caution">
    <text evidence="2">The sequence shown here is derived from an EMBL/GenBank/DDBJ whole genome shotgun (WGS) entry which is preliminary data.</text>
</comment>
<dbReference type="Proteomes" id="UP000784294">
    <property type="component" value="Unassembled WGS sequence"/>
</dbReference>
<dbReference type="AlphaFoldDB" id="A0A3S5FHF5"/>
<evidence type="ECO:0000256" key="1">
    <source>
        <dbReference type="SAM" id="MobiDB-lite"/>
    </source>
</evidence>
<keyword evidence="3" id="KW-1185">Reference proteome</keyword>
<reference evidence="2" key="1">
    <citation type="submission" date="2018-11" db="EMBL/GenBank/DDBJ databases">
        <authorList>
            <consortium name="Pathogen Informatics"/>
        </authorList>
    </citation>
    <scope>NUCLEOTIDE SEQUENCE</scope>
</reference>
<dbReference type="EMBL" id="CAAALY010290956">
    <property type="protein sequence ID" value="VEL44162.1"/>
    <property type="molecule type" value="Genomic_DNA"/>
</dbReference>
<name>A0A3S5FHF5_9PLAT</name>
<proteinExistence type="predicted"/>
<protein>
    <submittedName>
        <fullName evidence="2">Uncharacterized protein</fullName>
    </submittedName>
</protein>
<feature type="region of interest" description="Disordered" evidence="1">
    <location>
        <begin position="1"/>
        <end position="25"/>
    </location>
</feature>
<feature type="compositionally biased region" description="Polar residues" evidence="1">
    <location>
        <begin position="1"/>
        <end position="18"/>
    </location>
</feature>
<evidence type="ECO:0000313" key="3">
    <source>
        <dbReference type="Proteomes" id="UP000784294"/>
    </source>
</evidence>
<feature type="region of interest" description="Disordered" evidence="1">
    <location>
        <begin position="48"/>
        <end position="75"/>
    </location>
</feature>
<evidence type="ECO:0000313" key="2">
    <source>
        <dbReference type="EMBL" id="VEL44162.1"/>
    </source>
</evidence>
<sequence>MSRVCQATNCSSGRTGRTSAGAPFGPAPASALFFPRLGRWYASADKLARPDKGGDWGVSSPESRVPSPATTTPSQTATLQLYHLELQHSSSRRVDDK</sequence>
<accession>A0A3S5FHF5</accession>